<protein>
    <submittedName>
        <fullName evidence="1">Uncharacterized protein</fullName>
    </submittedName>
</protein>
<evidence type="ECO:0000313" key="1">
    <source>
        <dbReference type="EMBL" id="TFK62517.1"/>
    </source>
</evidence>
<accession>A0ACD3AA95</accession>
<reference evidence="1 2" key="1">
    <citation type="journal article" date="2019" name="Nat. Ecol. Evol.">
        <title>Megaphylogeny resolves global patterns of mushroom evolution.</title>
        <authorList>
            <person name="Varga T."/>
            <person name="Krizsan K."/>
            <person name="Foldi C."/>
            <person name="Dima B."/>
            <person name="Sanchez-Garcia M."/>
            <person name="Sanchez-Ramirez S."/>
            <person name="Szollosi G.J."/>
            <person name="Szarkandi J.G."/>
            <person name="Papp V."/>
            <person name="Albert L."/>
            <person name="Andreopoulos W."/>
            <person name="Angelini C."/>
            <person name="Antonin V."/>
            <person name="Barry K.W."/>
            <person name="Bougher N.L."/>
            <person name="Buchanan P."/>
            <person name="Buyck B."/>
            <person name="Bense V."/>
            <person name="Catcheside P."/>
            <person name="Chovatia M."/>
            <person name="Cooper J."/>
            <person name="Damon W."/>
            <person name="Desjardin D."/>
            <person name="Finy P."/>
            <person name="Geml J."/>
            <person name="Haridas S."/>
            <person name="Hughes K."/>
            <person name="Justo A."/>
            <person name="Karasinski D."/>
            <person name="Kautmanova I."/>
            <person name="Kiss B."/>
            <person name="Kocsube S."/>
            <person name="Kotiranta H."/>
            <person name="LaButti K.M."/>
            <person name="Lechner B.E."/>
            <person name="Liimatainen K."/>
            <person name="Lipzen A."/>
            <person name="Lukacs Z."/>
            <person name="Mihaltcheva S."/>
            <person name="Morgado L.N."/>
            <person name="Niskanen T."/>
            <person name="Noordeloos M.E."/>
            <person name="Ohm R.A."/>
            <person name="Ortiz-Santana B."/>
            <person name="Ovrebo C."/>
            <person name="Racz N."/>
            <person name="Riley R."/>
            <person name="Savchenko A."/>
            <person name="Shiryaev A."/>
            <person name="Soop K."/>
            <person name="Spirin V."/>
            <person name="Szebenyi C."/>
            <person name="Tomsovsky M."/>
            <person name="Tulloss R.E."/>
            <person name="Uehling J."/>
            <person name="Grigoriev I.V."/>
            <person name="Vagvolgyi C."/>
            <person name="Papp T."/>
            <person name="Martin F.M."/>
            <person name="Miettinen O."/>
            <person name="Hibbett D.S."/>
            <person name="Nagy L.G."/>
        </authorList>
    </citation>
    <scope>NUCLEOTIDE SEQUENCE [LARGE SCALE GENOMIC DNA]</scope>
    <source>
        <strain evidence="1 2">NL-1719</strain>
    </source>
</reference>
<dbReference type="Proteomes" id="UP000308600">
    <property type="component" value="Unassembled WGS sequence"/>
</dbReference>
<sequence>MALEHKFVISANPEVLSVRPDDFQENLDKIRSKAAQLEAQLTTLSAEHAEIVEAAFFYQAAFAPWKQLPNEVLQRIFCWTKSTKIPTCVPFSKTVAPMQLTQVCSRWRAAAFATPAIWQDLKATLYLPPDKYDRQETIAFIQSWVARAAYMPLSILAVPFDLGPALLSPSPLPQIGSLVYQNYLRGSGGLAELQEAFQPWLLMGNKFNLIKDIILPNAPHIRDLHITFPTYYRHTVALLQKTVDFPLLEDLILDFDLPSTINPNLPIPSESPTYTLLKYAPHLRKVKFGTLHLTHHTQFLINWSHVTHFETGAISPTIFLQILGQMRSLHSCKAKIHTNQLPPPPMGWNAPGAPLNAFGGFSAPLQVASVIHIPTLHTLDLTANVFHALNGIDNLEFPNLKVFSLRSDGWSMFLTSLLGTIISLSELHIAFQMHPHLDALKNLLNNPAVSQLTHLSIRMASISLFGPDRDLFEEDTMKPIALGQLVPQLHDLQLEGRMHPQSLVHLLASKGFTSRDSIDGPTSIIYPDVGIEKEADRPSSGVVAPFQKVKIHGCPPHFVKDPTLEKIQELVGSDRFIMEVSDRDQWKLMDQIDWEMDE</sequence>
<dbReference type="EMBL" id="ML208576">
    <property type="protein sequence ID" value="TFK62517.1"/>
    <property type="molecule type" value="Genomic_DNA"/>
</dbReference>
<proteinExistence type="predicted"/>
<organism evidence="1 2">
    <name type="scientific">Pluteus cervinus</name>
    <dbReference type="NCBI Taxonomy" id="181527"/>
    <lineage>
        <taxon>Eukaryota</taxon>
        <taxon>Fungi</taxon>
        <taxon>Dikarya</taxon>
        <taxon>Basidiomycota</taxon>
        <taxon>Agaricomycotina</taxon>
        <taxon>Agaricomycetes</taxon>
        <taxon>Agaricomycetidae</taxon>
        <taxon>Agaricales</taxon>
        <taxon>Pluteineae</taxon>
        <taxon>Pluteaceae</taxon>
        <taxon>Pluteus</taxon>
    </lineage>
</organism>
<evidence type="ECO:0000313" key="2">
    <source>
        <dbReference type="Proteomes" id="UP000308600"/>
    </source>
</evidence>
<gene>
    <name evidence="1" type="ORF">BDN72DRAFT_848578</name>
</gene>
<keyword evidence="2" id="KW-1185">Reference proteome</keyword>
<name>A0ACD3AA95_9AGAR</name>